<dbReference type="AlphaFoldDB" id="A0A812XRV2"/>
<protein>
    <recommendedName>
        <fullName evidence="11">Chloride channel protein</fullName>
    </recommendedName>
</protein>
<feature type="transmembrane region" description="Helical" evidence="11">
    <location>
        <begin position="336"/>
        <end position="356"/>
    </location>
</feature>
<dbReference type="GO" id="GO:0016020">
    <property type="term" value="C:membrane"/>
    <property type="evidence" value="ECO:0007669"/>
    <property type="project" value="UniProtKB-SubCell"/>
</dbReference>
<keyword evidence="14" id="KW-1185">Reference proteome</keyword>
<dbReference type="InterPro" id="IPR000644">
    <property type="entry name" value="CBS_dom"/>
</dbReference>
<dbReference type="SUPFAM" id="SSF54631">
    <property type="entry name" value="CBS-domain pair"/>
    <property type="match status" value="1"/>
</dbReference>
<evidence type="ECO:0000256" key="4">
    <source>
        <dbReference type="ARBA" id="ARBA00022737"/>
    </source>
</evidence>
<comment type="caution">
    <text evidence="13">The sequence shown here is derived from an EMBL/GenBank/DDBJ whole genome shotgun (WGS) entry which is preliminary data.</text>
</comment>
<evidence type="ECO:0000256" key="7">
    <source>
        <dbReference type="ARBA" id="ARBA00023122"/>
    </source>
</evidence>
<dbReference type="SUPFAM" id="SSF81340">
    <property type="entry name" value="Clc chloride channel"/>
    <property type="match status" value="1"/>
</dbReference>
<feature type="transmembrane region" description="Helical" evidence="11">
    <location>
        <begin position="86"/>
        <end position="104"/>
    </location>
</feature>
<keyword evidence="5 11" id="KW-1133">Transmembrane helix</keyword>
<keyword evidence="8 11" id="KW-0472">Membrane</keyword>
<reference evidence="13" key="1">
    <citation type="submission" date="2021-02" db="EMBL/GenBank/DDBJ databases">
        <authorList>
            <person name="Dougan E. K."/>
            <person name="Rhodes N."/>
            <person name="Thang M."/>
            <person name="Chan C."/>
        </authorList>
    </citation>
    <scope>NUCLEOTIDE SEQUENCE</scope>
</reference>
<comment type="caution">
    <text evidence="11">Lacks conserved residue(s) required for the propagation of feature annotation.</text>
</comment>
<evidence type="ECO:0000256" key="5">
    <source>
        <dbReference type="ARBA" id="ARBA00022989"/>
    </source>
</evidence>
<feature type="transmembrane region" description="Helical" evidence="11">
    <location>
        <begin position="305"/>
        <end position="330"/>
    </location>
</feature>
<sequence length="932" mass="100851">MVSIGSNLSFLLCRHFVQPYVREWVDVSGPGSAQALLVDEQRLAHATRISCTVGGACAIASIFNAPFGGLLYMFEEVTSLAWPLELTFRVFVATMFCSLLSYGLCNLLGSDITEFVIYAETPQDKKWAWGDVPIFVVLAATLGVATSLHTRAMLAVSEWRRGLRAQWRHLQPWAVIVETALYASLTAFLSMLVSFLAACTEEGQSGLEYVALNCPEGQYNPIASLLVATSHSSVKLLFSGNNAGEIHCASSLLAFLTYSSLNIGLAGLPVPGGAFTATMLMGGLFGRFVGALCGDLGLSTTVSGVFAIVGSAAMLCGFKQMTLASVLIVVECVNDLSLAPILMLGVAVSMAVNWAMNERGHDEEVIHRRQLPFLEGEPPRALDSQVALDLCPALPDDAVMPPEATLLQVQRALEHHDVHYFPVRDGLGPCLGIITRSQLETLVSPSRPFASFAAQGEHLFLDTDLPTDEGALLPIHRIMDPTPFAIVEDMPVPRLYALFAKAGERAACVTSIRGDFRGILSRDHLIAAVRKRSNEHPAISIALSLALTRRHTGALLVAGLLLLPLMSELTMFTTMKANATNFAPLTSGELASMVKSHLNLCKDAGVYQDALGDLLAKTAHTTHKNWPETEDASLQLADIIAGPDDPIFKQVFQRVLEGGGWDQAVTAAASRGADSKPWAVLVTGLNGIRKTSSLYEPWFQEVLAEAMGIKSDDPKVVDLPCGANSFFRQLDFMVATLANEDFRKLYTISEVDDYAAAKEAIFARYRKISEMLGLLLVREARKRKVNVMAETSGRDLAMYEYIDFAFPEGYNKLVMHFEINDVEFAEQSVARRMQGEMAAGTGALAQLKSGETPETSAALVAANAGGPYGPEVLRGVQTASDKVFQEVWGPDGKGEGRPGWQMARIQVTASKDGDWTVKAHGSATEHAFSRRP</sequence>
<dbReference type="PROSITE" id="PS51371">
    <property type="entry name" value="CBS"/>
    <property type="match status" value="2"/>
</dbReference>
<comment type="similarity">
    <text evidence="11">Belongs to the chloride channel (TC 2.A.49) family.</text>
</comment>
<keyword evidence="6 11" id="KW-0406">Ion transport</keyword>
<keyword evidence="2 11" id="KW-0813">Transport</keyword>
<dbReference type="PRINTS" id="PR00762">
    <property type="entry name" value="CLCHANNEL"/>
</dbReference>
<evidence type="ECO:0000256" key="11">
    <source>
        <dbReference type="RuleBase" id="RU361221"/>
    </source>
</evidence>
<keyword evidence="4" id="KW-0677">Repeat</keyword>
<gene>
    <name evidence="13" type="primary">CLC-G</name>
    <name evidence="13" type="ORF">SPIL2461_LOCUS21617</name>
</gene>
<dbReference type="EMBL" id="CAJNIZ010046416">
    <property type="protein sequence ID" value="CAE7747972.1"/>
    <property type="molecule type" value="Genomic_DNA"/>
</dbReference>
<dbReference type="Gene3D" id="3.10.580.10">
    <property type="entry name" value="CBS-domain"/>
    <property type="match status" value="1"/>
</dbReference>
<evidence type="ECO:0000256" key="8">
    <source>
        <dbReference type="ARBA" id="ARBA00023136"/>
    </source>
</evidence>
<evidence type="ECO:0000256" key="3">
    <source>
        <dbReference type="ARBA" id="ARBA00022692"/>
    </source>
</evidence>
<feature type="transmembrane region" description="Helical" evidence="11">
    <location>
        <begin position="53"/>
        <end position="74"/>
    </location>
</feature>
<feature type="transmembrane region" description="Helical" evidence="11">
    <location>
        <begin position="132"/>
        <end position="154"/>
    </location>
</feature>
<comment type="subcellular location">
    <subcellularLocation>
        <location evidence="1 11">Membrane</location>
        <topology evidence="1 11">Multi-pass membrane protein</topology>
    </subcellularLocation>
</comment>
<evidence type="ECO:0000256" key="1">
    <source>
        <dbReference type="ARBA" id="ARBA00004141"/>
    </source>
</evidence>
<evidence type="ECO:0000259" key="12">
    <source>
        <dbReference type="PROSITE" id="PS51371"/>
    </source>
</evidence>
<evidence type="ECO:0000313" key="14">
    <source>
        <dbReference type="Proteomes" id="UP000649617"/>
    </source>
</evidence>
<dbReference type="InterPro" id="IPR001807">
    <property type="entry name" value="ClC"/>
</dbReference>
<dbReference type="Proteomes" id="UP000649617">
    <property type="component" value="Unassembled WGS sequence"/>
</dbReference>
<evidence type="ECO:0000256" key="6">
    <source>
        <dbReference type="ARBA" id="ARBA00023065"/>
    </source>
</evidence>
<keyword evidence="7 10" id="KW-0129">CBS domain</keyword>
<evidence type="ECO:0000256" key="2">
    <source>
        <dbReference type="ARBA" id="ARBA00022448"/>
    </source>
</evidence>
<feature type="domain" description="CBS" evidence="12">
    <location>
        <begin position="393"/>
        <end position="451"/>
    </location>
</feature>
<dbReference type="OrthoDB" id="443465at2759"/>
<dbReference type="PANTHER" id="PTHR11689">
    <property type="entry name" value="CHLORIDE CHANNEL PROTEIN CLC FAMILY MEMBER"/>
    <property type="match status" value="1"/>
</dbReference>
<evidence type="ECO:0000313" key="13">
    <source>
        <dbReference type="EMBL" id="CAE7747972.1"/>
    </source>
</evidence>
<keyword evidence="3 11" id="KW-0812">Transmembrane</keyword>
<dbReference type="PANTHER" id="PTHR11689:SF136">
    <property type="entry name" value="H(+)_CL(-) EXCHANGE TRANSPORTER 7"/>
    <property type="match status" value="1"/>
</dbReference>
<feature type="domain" description="CBS" evidence="12">
    <location>
        <begin position="479"/>
        <end position="538"/>
    </location>
</feature>
<organism evidence="13 14">
    <name type="scientific">Symbiodinium pilosum</name>
    <name type="common">Dinoflagellate</name>
    <dbReference type="NCBI Taxonomy" id="2952"/>
    <lineage>
        <taxon>Eukaryota</taxon>
        <taxon>Sar</taxon>
        <taxon>Alveolata</taxon>
        <taxon>Dinophyceae</taxon>
        <taxon>Suessiales</taxon>
        <taxon>Symbiodiniaceae</taxon>
        <taxon>Symbiodinium</taxon>
    </lineage>
</organism>
<keyword evidence="9 11" id="KW-0868">Chloride</keyword>
<evidence type="ECO:0000256" key="9">
    <source>
        <dbReference type="ARBA" id="ARBA00023214"/>
    </source>
</evidence>
<evidence type="ECO:0000256" key="10">
    <source>
        <dbReference type="PROSITE-ProRule" id="PRU00703"/>
    </source>
</evidence>
<dbReference type="InterPro" id="IPR051280">
    <property type="entry name" value="Cl-channel/antiporter"/>
</dbReference>
<feature type="transmembrane region" description="Helical" evidence="11">
    <location>
        <begin position="274"/>
        <end position="293"/>
    </location>
</feature>
<proteinExistence type="inferred from homology"/>
<dbReference type="Gene3D" id="1.10.3080.10">
    <property type="entry name" value="Clc chloride channel"/>
    <property type="match status" value="1"/>
</dbReference>
<dbReference type="InterPro" id="IPR046342">
    <property type="entry name" value="CBS_dom_sf"/>
</dbReference>
<feature type="transmembrane region" description="Helical" evidence="11">
    <location>
        <begin position="175"/>
        <end position="198"/>
    </location>
</feature>
<dbReference type="Pfam" id="PF00654">
    <property type="entry name" value="Voltage_CLC"/>
    <property type="match status" value="1"/>
</dbReference>
<name>A0A812XRV2_SYMPI</name>
<dbReference type="GO" id="GO:0005254">
    <property type="term" value="F:chloride channel activity"/>
    <property type="evidence" value="ECO:0007669"/>
    <property type="project" value="UniProtKB-UniRule"/>
</dbReference>
<dbReference type="InterPro" id="IPR014743">
    <property type="entry name" value="Cl-channel_core"/>
</dbReference>
<accession>A0A812XRV2</accession>